<dbReference type="AlphaFoldDB" id="A0A645J6V9"/>
<accession>A0A645J6V9</accession>
<evidence type="ECO:0000313" key="1">
    <source>
        <dbReference type="EMBL" id="MPN58429.1"/>
    </source>
</evidence>
<dbReference type="EMBL" id="VSSQ01131091">
    <property type="protein sequence ID" value="MPN58429.1"/>
    <property type="molecule type" value="Genomic_DNA"/>
</dbReference>
<proteinExistence type="predicted"/>
<organism evidence="1">
    <name type="scientific">bioreactor metagenome</name>
    <dbReference type="NCBI Taxonomy" id="1076179"/>
    <lineage>
        <taxon>unclassified sequences</taxon>
        <taxon>metagenomes</taxon>
        <taxon>ecological metagenomes</taxon>
    </lineage>
</organism>
<name>A0A645J6V9_9ZZZZ</name>
<reference evidence="1" key="1">
    <citation type="submission" date="2019-08" db="EMBL/GenBank/DDBJ databases">
        <authorList>
            <person name="Kucharzyk K."/>
            <person name="Murdoch R.W."/>
            <person name="Higgins S."/>
            <person name="Loffler F."/>
        </authorList>
    </citation>
    <scope>NUCLEOTIDE SEQUENCE</scope>
</reference>
<comment type="caution">
    <text evidence="1">The sequence shown here is derived from an EMBL/GenBank/DDBJ whole genome shotgun (WGS) entry which is preliminary data.</text>
</comment>
<gene>
    <name evidence="1" type="ORF">SDC9_206134</name>
</gene>
<sequence length="101" mass="11217">MGQLHVREVCCHFFHDATPQAGALQDVGLINGHYFFSARLCQLEGFLRDAADLKFGIDFHIIGFRSVFAVSCPFFSEINAAGELAHHHEIEAPAQEFVLKG</sequence>
<protein>
    <submittedName>
        <fullName evidence="1">Uncharacterized protein</fullName>
    </submittedName>
</protein>